<keyword evidence="2" id="KW-1185">Reference proteome</keyword>
<dbReference type="STRING" id="549386.SAMN02927923_02893"/>
<reference evidence="1 2" key="1">
    <citation type="submission" date="2016-10" db="EMBL/GenBank/DDBJ databases">
        <authorList>
            <person name="de Groot N.N."/>
        </authorList>
    </citation>
    <scope>NUCLEOTIDE SEQUENCE [LARGE SCALE GENOMIC DNA]</scope>
    <source>
        <strain evidence="1 2">CGMCC 1.7666</strain>
    </source>
</reference>
<accession>A0A1G5JXI6</accession>
<evidence type="ECO:0000313" key="1">
    <source>
        <dbReference type="EMBL" id="SCY93075.1"/>
    </source>
</evidence>
<gene>
    <name evidence="1" type="ORF">SAMN02927923_02893</name>
</gene>
<sequence>MGRPLVFMSPVKVVGDQMIPYRTIVVLMAASLCLGRAAAQERTVTVGVPAGPLMQLVQSLGVAFRLRPKSPWPRPR</sequence>
<protein>
    <submittedName>
        <fullName evidence="1">Uncharacterized protein</fullName>
    </submittedName>
</protein>
<dbReference type="AlphaFoldDB" id="A0A1G5JXI6"/>
<organism evidence="1 2">
    <name type="scientific">Microvirga guangxiensis</name>
    <dbReference type="NCBI Taxonomy" id="549386"/>
    <lineage>
        <taxon>Bacteria</taxon>
        <taxon>Pseudomonadati</taxon>
        <taxon>Pseudomonadota</taxon>
        <taxon>Alphaproteobacteria</taxon>
        <taxon>Hyphomicrobiales</taxon>
        <taxon>Methylobacteriaceae</taxon>
        <taxon>Microvirga</taxon>
    </lineage>
</organism>
<dbReference type="Proteomes" id="UP000199569">
    <property type="component" value="Unassembled WGS sequence"/>
</dbReference>
<proteinExistence type="predicted"/>
<evidence type="ECO:0000313" key="2">
    <source>
        <dbReference type="Proteomes" id="UP000199569"/>
    </source>
</evidence>
<name>A0A1G5JXI6_9HYPH</name>
<dbReference type="EMBL" id="FMVJ01000008">
    <property type="protein sequence ID" value="SCY93075.1"/>
    <property type="molecule type" value="Genomic_DNA"/>
</dbReference>